<sequence length="461" mass="51858">MSDPFSVSVSVLTVIGACVSISKALNTIIQNYKDAPSEITALSKEVEDDTLILREINNQQLSPISGSSLNVIISRADGKLAELKDFIAKLGVLHTNGRPQRSFEKLKWTKSKEKSRELLTALRDVKINLGLLINNSTLWVHRSISVFRPFVVIKNAPLLQSLKNRLRITFNIFRVLKKNSQGIQTQSSVDMVSNDISSLSLTNKSQHDAISTHLDHQNRQLVEISRDLNDLVPVRDLYHREVLNILRYQVQPSEHNGALIREFMNFMQASQPHGIGAAQATYDQRSEPESQSTPDIAVQLKKRKVKANVCNPACPCRCHKQRRFRTPRFLDFFMGALSLGFSGLPLVSCDNSACWSRNSMTTSATYFFPRWFLNRALFVAVANSMEPTVSLKVLRIVASKAWGYIGIHQSPENNSQAIMDTKRLFEEGLASPNDIDFDRKVSLLHVGNALDYQCAKVFDEL</sequence>
<dbReference type="InterPro" id="IPR031348">
    <property type="entry name" value="PigL_N"/>
</dbReference>
<organism evidence="2 3">
    <name type="scientific">Sclerotinia nivalis</name>
    <dbReference type="NCBI Taxonomy" id="352851"/>
    <lineage>
        <taxon>Eukaryota</taxon>
        <taxon>Fungi</taxon>
        <taxon>Dikarya</taxon>
        <taxon>Ascomycota</taxon>
        <taxon>Pezizomycotina</taxon>
        <taxon>Leotiomycetes</taxon>
        <taxon>Helotiales</taxon>
        <taxon>Sclerotiniaceae</taxon>
        <taxon>Sclerotinia</taxon>
    </lineage>
</organism>
<reference evidence="2" key="1">
    <citation type="submission" date="2022-11" db="EMBL/GenBank/DDBJ databases">
        <title>Genome Resource of Sclerotinia nivalis Strain SnTB1, a Plant Pathogen Isolated from American Ginseng.</title>
        <authorList>
            <person name="Fan S."/>
        </authorList>
    </citation>
    <scope>NUCLEOTIDE SEQUENCE</scope>
    <source>
        <strain evidence="2">SnTB1</strain>
    </source>
</reference>
<comment type="caution">
    <text evidence="2">The sequence shown here is derived from an EMBL/GenBank/DDBJ whole genome shotgun (WGS) entry which is preliminary data.</text>
</comment>
<dbReference type="Proteomes" id="UP001152300">
    <property type="component" value="Unassembled WGS sequence"/>
</dbReference>
<dbReference type="EMBL" id="JAPEIS010000004">
    <property type="protein sequence ID" value="KAJ8067120.1"/>
    <property type="molecule type" value="Genomic_DNA"/>
</dbReference>
<dbReference type="OrthoDB" id="341259at2759"/>
<feature type="domain" description="Azaphilone pigments biosynthesis cluster protein L N-terminal" evidence="1">
    <location>
        <begin position="3"/>
        <end position="110"/>
    </location>
</feature>
<protein>
    <recommendedName>
        <fullName evidence="1">Azaphilone pigments biosynthesis cluster protein L N-terminal domain-containing protein</fullName>
    </recommendedName>
</protein>
<dbReference type="AlphaFoldDB" id="A0A9X0AQW7"/>
<proteinExistence type="predicted"/>
<keyword evidence="3" id="KW-1185">Reference proteome</keyword>
<evidence type="ECO:0000313" key="2">
    <source>
        <dbReference type="EMBL" id="KAJ8067120.1"/>
    </source>
</evidence>
<accession>A0A9X0AQW7</accession>
<gene>
    <name evidence="2" type="ORF">OCU04_004495</name>
</gene>
<evidence type="ECO:0000259" key="1">
    <source>
        <dbReference type="Pfam" id="PF17111"/>
    </source>
</evidence>
<evidence type="ECO:0000313" key="3">
    <source>
        <dbReference type="Proteomes" id="UP001152300"/>
    </source>
</evidence>
<name>A0A9X0AQW7_9HELO</name>
<dbReference type="Pfam" id="PF17111">
    <property type="entry name" value="PigL_N"/>
    <property type="match status" value="1"/>
</dbReference>